<protein>
    <submittedName>
        <fullName evidence="1">Uncharacterized protein</fullName>
    </submittedName>
</protein>
<dbReference type="EMBL" id="CP064954">
    <property type="protein sequence ID" value="QPK79871.1"/>
    <property type="molecule type" value="Genomic_DNA"/>
</dbReference>
<proteinExistence type="predicted"/>
<dbReference type="RefSeq" id="WP_165007733.1">
    <property type="nucleotide sequence ID" value="NZ_CP064954.1"/>
</dbReference>
<evidence type="ECO:0000313" key="1">
    <source>
        <dbReference type="EMBL" id="QPK79871.1"/>
    </source>
</evidence>
<name>A0A7T0KGA8_9CORY</name>
<reference evidence="1 2" key="1">
    <citation type="submission" date="2020-11" db="EMBL/GenBank/DDBJ databases">
        <title>Corynebacterium sp. ZJ-599.</title>
        <authorList>
            <person name="Zhou J."/>
        </authorList>
    </citation>
    <scope>NUCLEOTIDE SEQUENCE [LARGE SCALE GENOMIC DNA]</scope>
    <source>
        <strain evidence="1 2">ZJ-599</strain>
    </source>
</reference>
<dbReference type="KEGG" id="cliz:G7Y31_04025"/>
<evidence type="ECO:0000313" key="2">
    <source>
        <dbReference type="Proteomes" id="UP000594681"/>
    </source>
</evidence>
<dbReference type="Proteomes" id="UP000594681">
    <property type="component" value="Chromosome"/>
</dbReference>
<accession>A0A7T0KGA8</accession>
<dbReference type="AlphaFoldDB" id="A0A7T0KGA8"/>
<gene>
    <name evidence="1" type="ORF">G7Y31_04025</name>
</gene>
<organism evidence="1 2">
    <name type="scientific">Corynebacterium lizhenjunii</name>
    <dbReference type="NCBI Taxonomy" id="2709394"/>
    <lineage>
        <taxon>Bacteria</taxon>
        <taxon>Bacillati</taxon>
        <taxon>Actinomycetota</taxon>
        <taxon>Actinomycetes</taxon>
        <taxon>Mycobacteriales</taxon>
        <taxon>Corynebacteriaceae</taxon>
        <taxon>Corynebacterium</taxon>
    </lineage>
</organism>
<sequence>MNTTGRTISAIAGLVVAALCAASPQPLWPLAAAIAILASYNLYTAQIRDKE</sequence>
<keyword evidence="2" id="KW-1185">Reference proteome</keyword>